<dbReference type="PRINTS" id="PR00738">
    <property type="entry name" value="GLHYDRLASE20"/>
</dbReference>
<dbReference type="PANTHER" id="PTHR22600:SF57">
    <property type="entry name" value="BETA-N-ACETYLHEXOSAMINIDASE"/>
    <property type="match status" value="1"/>
</dbReference>
<dbReference type="InterPro" id="IPR015883">
    <property type="entry name" value="Glyco_hydro_20_cat"/>
</dbReference>
<dbReference type="Pfam" id="PF00728">
    <property type="entry name" value="Glyco_hydro_20"/>
    <property type="match status" value="1"/>
</dbReference>
<sequence length="374" mass="43279">MKLNKKLIVSFILISILILGCLIYGWHLINVNADRKRIGMSIDCARNFQRPSIIKKYINEINSKKGNYLTLHLTDNENFALESKTLGQTIQNAKVKDGVYYNPQTNLPFLSKTQLSSLIQYGSSKGVEVIPEIDVPGHAQAIFKLLQLDGQNDLYQKVFNPNGYNEMIYSKQATIDFSKNLIDEYLPLISKNGYLSIGGDEITVANQQQESNVVKYINSMDDYLNNHQVNMIMWNDAFHKRVINQYHKNILINYWSLNGQKANQQQSQQNIKLRATMPELNKAGFKTINCNFYYLYLITDSRIFNQNNIEYWQNSLKKWNQSIWNDNDSSNLDKSNNNIGAQLSIWGDDSTNISDKDLYQKLQPYIKTYFDDVK</sequence>
<protein>
    <recommendedName>
        <fullName evidence="3">beta-N-acetylhexosaminidase</fullName>
        <ecNumber evidence="3">3.2.1.52</ecNumber>
    </recommendedName>
</protein>
<evidence type="ECO:0000256" key="2">
    <source>
        <dbReference type="ARBA" id="ARBA00006285"/>
    </source>
</evidence>
<feature type="domain" description="Glycoside hydrolase family 20 catalytic" evidence="6">
    <location>
        <begin position="39"/>
        <end position="350"/>
    </location>
</feature>
<reference evidence="7 8" key="1">
    <citation type="journal article" date="2022" name="Int. J. Syst. Evol. Microbiol.">
        <title>Apilactobacillus apisilvae sp. nov., Nicolia spurrieriana gen. nov. sp. nov., Bombilactobacillus folatiphilus sp. nov. and Bombilactobacillus thymidiniphilus sp. nov., four new lactic acid bacterial isolates from stingless bees Tetragonula carbonaria and Austroplebeia australis.</title>
        <authorList>
            <person name="Oliphant S.A."/>
            <person name="Watson-Haigh N.S."/>
            <person name="Sumby K.M."/>
            <person name="Gardner J."/>
            <person name="Groom S."/>
            <person name="Jiranek V."/>
        </authorList>
    </citation>
    <scope>NUCLEOTIDE SEQUENCE [LARGE SCALE GENOMIC DNA]</scope>
    <source>
        <strain evidence="7 8">SG5_A10</strain>
    </source>
</reference>
<evidence type="ECO:0000259" key="6">
    <source>
        <dbReference type="Pfam" id="PF00728"/>
    </source>
</evidence>
<dbReference type="Proteomes" id="UP000831859">
    <property type="component" value="Chromosome"/>
</dbReference>
<comment type="similarity">
    <text evidence="2">Belongs to the glycosyl hydrolase 20 family.</text>
</comment>
<dbReference type="RefSeq" id="WP_249511351.1">
    <property type="nucleotide sequence ID" value="NZ_CP093362.1"/>
</dbReference>
<evidence type="ECO:0000256" key="1">
    <source>
        <dbReference type="ARBA" id="ARBA00001231"/>
    </source>
</evidence>
<dbReference type="PROSITE" id="PS51257">
    <property type="entry name" value="PROKAR_LIPOPROTEIN"/>
    <property type="match status" value="1"/>
</dbReference>
<evidence type="ECO:0000256" key="5">
    <source>
        <dbReference type="SAM" id="Phobius"/>
    </source>
</evidence>
<evidence type="ECO:0000256" key="4">
    <source>
        <dbReference type="ARBA" id="ARBA00022801"/>
    </source>
</evidence>
<dbReference type="InterPro" id="IPR017853">
    <property type="entry name" value="GH"/>
</dbReference>
<proteinExistence type="inferred from homology"/>
<dbReference type="InterPro" id="IPR025705">
    <property type="entry name" value="Beta_hexosaminidase_sua/sub"/>
</dbReference>
<dbReference type="Gene3D" id="3.20.20.80">
    <property type="entry name" value="Glycosidases"/>
    <property type="match status" value="1"/>
</dbReference>
<keyword evidence="5" id="KW-1133">Transmembrane helix</keyword>
<feature type="transmembrane region" description="Helical" evidence="5">
    <location>
        <begin position="7"/>
        <end position="29"/>
    </location>
</feature>
<dbReference type="SUPFAM" id="SSF51445">
    <property type="entry name" value="(Trans)glycosidases"/>
    <property type="match status" value="1"/>
</dbReference>
<dbReference type="PANTHER" id="PTHR22600">
    <property type="entry name" value="BETA-HEXOSAMINIDASE"/>
    <property type="match status" value="1"/>
</dbReference>
<keyword evidence="5" id="KW-0472">Membrane</keyword>
<accession>A0ABY4PIN7</accession>
<evidence type="ECO:0000313" key="7">
    <source>
        <dbReference type="EMBL" id="UQS85378.1"/>
    </source>
</evidence>
<evidence type="ECO:0000256" key="3">
    <source>
        <dbReference type="ARBA" id="ARBA00012663"/>
    </source>
</evidence>
<dbReference type="EMBL" id="CP093362">
    <property type="protein sequence ID" value="UQS85378.1"/>
    <property type="molecule type" value="Genomic_DNA"/>
</dbReference>
<keyword evidence="8" id="KW-1185">Reference proteome</keyword>
<dbReference type="EC" id="3.2.1.52" evidence="3"/>
<gene>
    <name evidence="7" type="ORF">MOO46_01970</name>
</gene>
<comment type="catalytic activity">
    <reaction evidence="1">
        <text>Hydrolysis of terminal non-reducing N-acetyl-D-hexosamine residues in N-acetyl-beta-D-hexosaminides.</text>
        <dbReference type="EC" id="3.2.1.52"/>
    </reaction>
</comment>
<keyword evidence="4" id="KW-0378">Hydrolase</keyword>
<keyword evidence="5" id="KW-0812">Transmembrane</keyword>
<evidence type="ECO:0000313" key="8">
    <source>
        <dbReference type="Proteomes" id="UP000831859"/>
    </source>
</evidence>
<organism evidence="7 8">
    <name type="scientific">Apilactobacillus apisilvae</name>
    <dbReference type="NCBI Taxonomy" id="2923364"/>
    <lineage>
        <taxon>Bacteria</taxon>
        <taxon>Bacillati</taxon>
        <taxon>Bacillota</taxon>
        <taxon>Bacilli</taxon>
        <taxon>Lactobacillales</taxon>
        <taxon>Lactobacillaceae</taxon>
        <taxon>Apilactobacillus</taxon>
    </lineage>
</organism>
<name>A0ABY4PIN7_9LACO</name>